<keyword evidence="1" id="KW-0472">Membrane</keyword>
<keyword evidence="3" id="KW-1185">Reference proteome</keyword>
<dbReference type="RefSeq" id="WP_021753164.1">
    <property type="nucleotide sequence ID" value="NZ_KI271848.1"/>
</dbReference>
<keyword evidence="1" id="KW-0812">Transmembrane</keyword>
<organism evidence="2 3">
    <name type="scientific">Gemella bergeri ATCC 700627</name>
    <dbReference type="NCBI Taxonomy" id="1321820"/>
    <lineage>
        <taxon>Bacteria</taxon>
        <taxon>Bacillati</taxon>
        <taxon>Bacillota</taxon>
        <taxon>Bacilli</taxon>
        <taxon>Bacillales</taxon>
        <taxon>Gemellaceae</taxon>
        <taxon>Gemella</taxon>
    </lineage>
</organism>
<feature type="transmembrane region" description="Helical" evidence="1">
    <location>
        <begin position="96"/>
        <end position="115"/>
    </location>
</feature>
<gene>
    <name evidence="2" type="ORF">HMPREF1983_01522</name>
</gene>
<protein>
    <submittedName>
        <fullName evidence="2">Uncharacterized protein</fullName>
    </submittedName>
</protein>
<dbReference type="HOGENOM" id="CLU_1480033_0_0_9"/>
<proteinExistence type="predicted"/>
<sequence>MKRVYNYLSYCICSFIPLYIFLLIYSFIKQDIENVVLIIILLILCFIGIIKQGLEEPTNVFVCSQKEIISVKKIDYIYLILSIILTFLIIHDKMNINIKLIILAIVFFLLTTLKFKFKSYTLILLGYKVYNIRDKLIYSKKSYLELSLILKERKSLQIIEISDNIYIEKEKYNLKNFYCKDY</sequence>
<keyword evidence="1" id="KW-1133">Transmembrane helix</keyword>
<evidence type="ECO:0000313" key="2">
    <source>
        <dbReference type="EMBL" id="ERK56110.1"/>
    </source>
</evidence>
<feature type="transmembrane region" description="Helical" evidence="1">
    <location>
        <begin position="34"/>
        <end position="54"/>
    </location>
</feature>
<dbReference type="Proteomes" id="UP000016637">
    <property type="component" value="Unassembled WGS sequence"/>
</dbReference>
<dbReference type="AlphaFoldDB" id="U2Q030"/>
<name>U2Q030_9BACL</name>
<evidence type="ECO:0000313" key="3">
    <source>
        <dbReference type="Proteomes" id="UP000016637"/>
    </source>
</evidence>
<dbReference type="EMBL" id="AWVP01000103">
    <property type="protein sequence ID" value="ERK56110.1"/>
    <property type="molecule type" value="Genomic_DNA"/>
</dbReference>
<comment type="caution">
    <text evidence="2">The sequence shown here is derived from an EMBL/GenBank/DDBJ whole genome shotgun (WGS) entry which is preliminary data.</text>
</comment>
<feature type="transmembrane region" description="Helical" evidence="1">
    <location>
        <begin position="74"/>
        <end position="90"/>
    </location>
</feature>
<dbReference type="PATRIC" id="fig|1321820.3.peg.1463"/>
<dbReference type="eggNOG" id="ENOG5030P94">
    <property type="taxonomic scope" value="Bacteria"/>
</dbReference>
<evidence type="ECO:0000256" key="1">
    <source>
        <dbReference type="SAM" id="Phobius"/>
    </source>
</evidence>
<feature type="transmembrane region" description="Helical" evidence="1">
    <location>
        <begin position="7"/>
        <end position="28"/>
    </location>
</feature>
<reference evidence="2 3" key="1">
    <citation type="submission" date="2013-08" db="EMBL/GenBank/DDBJ databases">
        <authorList>
            <person name="Weinstock G."/>
            <person name="Sodergren E."/>
            <person name="Wylie T."/>
            <person name="Fulton L."/>
            <person name="Fulton R."/>
            <person name="Fronick C."/>
            <person name="O'Laughlin M."/>
            <person name="Godfrey J."/>
            <person name="Miner T."/>
            <person name="Herter B."/>
            <person name="Appelbaum E."/>
            <person name="Cordes M."/>
            <person name="Lek S."/>
            <person name="Wollam A."/>
            <person name="Pepin K.H."/>
            <person name="Palsikar V.B."/>
            <person name="Mitreva M."/>
            <person name="Wilson R.K."/>
        </authorList>
    </citation>
    <scope>NUCLEOTIDE SEQUENCE [LARGE SCALE GENOMIC DNA]</scope>
    <source>
        <strain evidence="2 3">ATCC 700627</strain>
    </source>
</reference>
<accession>U2Q030</accession>